<evidence type="ECO:0000313" key="1">
    <source>
        <dbReference type="EMBL" id="GGR74201.1"/>
    </source>
</evidence>
<accession>A0ABQ2RZ84</accession>
<comment type="caution">
    <text evidence="1">The sequence shown here is derived from an EMBL/GenBank/DDBJ whole genome shotgun (WGS) entry which is preliminary data.</text>
</comment>
<name>A0ABQ2RZ84_9DEIO</name>
<reference evidence="2" key="1">
    <citation type="journal article" date="2019" name="Int. J. Syst. Evol. Microbiol.">
        <title>The Global Catalogue of Microorganisms (GCM) 10K type strain sequencing project: providing services to taxonomists for standard genome sequencing and annotation.</title>
        <authorList>
            <consortium name="The Broad Institute Genomics Platform"/>
            <consortium name="The Broad Institute Genome Sequencing Center for Infectious Disease"/>
            <person name="Wu L."/>
            <person name="Ma J."/>
        </authorList>
    </citation>
    <scope>NUCLEOTIDE SEQUENCE [LARGE SCALE GENOMIC DNA]</scope>
    <source>
        <strain evidence="2">JCM 31404</strain>
    </source>
</reference>
<proteinExistence type="predicted"/>
<protein>
    <submittedName>
        <fullName evidence="1">Uncharacterized protein</fullName>
    </submittedName>
</protein>
<sequence length="67" mass="7389">MPVIRWHLETSAILNEQHTMVGARTFCANAVMTAPYACLFTTGINQNKLSPLSGLTNAYTYNHSYPG</sequence>
<dbReference type="EMBL" id="BMQM01000047">
    <property type="protein sequence ID" value="GGR74201.1"/>
    <property type="molecule type" value="Genomic_DNA"/>
</dbReference>
<gene>
    <name evidence="1" type="ORF">GCM10008959_39320</name>
</gene>
<dbReference type="Proteomes" id="UP000634308">
    <property type="component" value="Unassembled WGS sequence"/>
</dbReference>
<organism evidence="1 2">
    <name type="scientific">Deinococcus seoulensis</name>
    <dbReference type="NCBI Taxonomy" id="1837379"/>
    <lineage>
        <taxon>Bacteria</taxon>
        <taxon>Thermotogati</taxon>
        <taxon>Deinococcota</taxon>
        <taxon>Deinococci</taxon>
        <taxon>Deinococcales</taxon>
        <taxon>Deinococcaceae</taxon>
        <taxon>Deinococcus</taxon>
    </lineage>
</organism>
<evidence type="ECO:0000313" key="2">
    <source>
        <dbReference type="Proteomes" id="UP000634308"/>
    </source>
</evidence>
<keyword evidence="2" id="KW-1185">Reference proteome</keyword>